<reference evidence="2 3" key="1">
    <citation type="submission" date="2021-03" db="EMBL/GenBank/DDBJ databases">
        <title>Sequencing the genomes of 1000 actinobacteria strains.</title>
        <authorList>
            <person name="Klenk H.-P."/>
        </authorList>
    </citation>
    <scope>NUCLEOTIDE SEQUENCE [LARGE SCALE GENOMIC DNA]</scope>
    <source>
        <strain evidence="2 3">DSM 46713</strain>
    </source>
</reference>
<gene>
    <name evidence="2" type="ORF">JOF57_005104</name>
</gene>
<sequence length="118" mass="12717">MTDQTVRTRADRGAGSPASQQVSWWPVHEFITAAVAQANYGPLPIAGTPAWCELADGDPRKLLALAVAGDHHVLRVETAQAAMADASREISAAADWTAMAQRIRNHSRSAYIPRRKSA</sequence>
<name>A0ABS5A1D8_9MYCO</name>
<evidence type="ECO:0000256" key="1">
    <source>
        <dbReference type="SAM" id="MobiDB-lite"/>
    </source>
</evidence>
<evidence type="ECO:0000313" key="2">
    <source>
        <dbReference type="EMBL" id="MBP2455191.1"/>
    </source>
</evidence>
<evidence type="ECO:0008006" key="4">
    <source>
        <dbReference type="Google" id="ProtNLM"/>
    </source>
</evidence>
<proteinExistence type="predicted"/>
<keyword evidence="3" id="KW-1185">Reference proteome</keyword>
<evidence type="ECO:0000313" key="3">
    <source>
        <dbReference type="Proteomes" id="UP000694460"/>
    </source>
</evidence>
<comment type="caution">
    <text evidence="2">The sequence shown here is derived from an EMBL/GenBank/DDBJ whole genome shotgun (WGS) entry which is preliminary data.</text>
</comment>
<dbReference type="InterPro" id="IPR024384">
    <property type="entry name" value="DUF2742"/>
</dbReference>
<feature type="region of interest" description="Disordered" evidence="1">
    <location>
        <begin position="1"/>
        <end position="20"/>
    </location>
</feature>
<dbReference type="Pfam" id="PF10888">
    <property type="entry name" value="DUF2742"/>
    <property type="match status" value="1"/>
</dbReference>
<organism evidence="2 3">
    <name type="scientific">Mycolicibacterium lutetiense</name>
    <dbReference type="NCBI Taxonomy" id="1641992"/>
    <lineage>
        <taxon>Bacteria</taxon>
        <taxon>Bacillati</taxon>
        <taxon>Actinomycetota</taxon>
        <taxon>Actinomycetes</taxon>
        <taxon>Mycobacteriales</taxon>
        <taxon>Mycobacteriaceae</taxon>
        <taxon>Mycolicibacterium</taxon>
    </lineage>
</organism>
<dbReference type="RefSeq" id="WP_209921647.1">
    <property type="nucleotide sequence ID" value="NZ_JAGIOP010000002.1"/>
</dbReference>
<dbReference type="Proteomes" id="UP000694460">
    <property type="component" value="Unassembled WGS sequence"/>
</dbReference>
<dbReference type="EMBL" id="JAGIOP010000002">
    <property type="protein sequence ID" value="MBP2455191.1"/>
    <property type="molecule type" value="Genomic_DNA"/>
</dbReference>
<feature type="compositionally biased region" description="Basic and acidic residues" evidence="1">
    <location>
        <begin position="1"/>
        <end position="12"/>
    </location>
</feature>
<accession>A0ABS5A1D8</accession>
<protein>
    <recommendedName>
        <fullName evidence="4">DUF2742 domain-containing protein</fullName>
    </recommendedName>
</protein>